<organism evidence="2 3">
    <name type="scientific">Dryococelus australis</name>
    <dbReference type="NCBI Taxonomy" id="614101"/>
    <lineage>
        <taxon>Eukaryota</taxon>
        <taxon>Metazoa</taxon>
        <taxon>Ecdysozoa</taxon>
        <taxon>Arthropoda</taxon>
        <taxon>Hexapoda</taxon>
        <taxon>Insecta</taxon>
        <taxon>Pterygota</taxon>
        <taxon>Neoptera</taxon>
        <taxon>Polyneoptera</taxon>
        <taxon>Phasmatodea</taxon>
        <taxon>Verophasmatodea</taxon>
        <taxon>Anareolatae</taxon>
        <taxon>Phasmatidae</taxon>
        <taxon>Eurycanthinae</taxon>
        <taxon>Dryococelus</taxon>
    </lineage>
</organism>
<evidence type="ECO:0000256" key="1">
    <source>
        <dbReference type="SAM" id="MobiDB-lite"/>
    </source>
</evidence>
<name>A0ABQ9GCJ7_9NEOP</name>
<evidence type="ECO:0000313" key="2">
    <source>
        <dbReference type="EMBL" id="KAJ8870142.1"/>
    </source>
</evidence>
<keyword evidence="3" id="KW-1185">Reference proteome</keyword>
<gene>
    <name evidence="2" type="ORF">PR048_029154</name>
</gene>
<comment type="caution">
    <text evidence="2">The sequence shown here is derived from an EMBL/GenBank/DDBJ whole genome shotgun (WGS) entry which is preliminary data.</text>
</comment>
<reference evidence="2 3" key="1">
    <citation type="submission" date="2023-02" db="EMBL/GenBank/DDBJ databases">
        <title>LHISI_Scaffold_Assembly.</title>
        <authorList>
            <person name="Stuart O.P."/>
            <person name="Cleave R."/>
            <person name="Magrath M.J.L."/>
            <person name="Mikheyev A.S."/>
        </authorList>
    </citation>
    <scope>NUCLEOTIDE SEQUENCE [LARGE SCALE GENOMIC DNA]</scope>
    <source>
        <strain evidence="2">Daus_M_001</strain>
        <tissue evidence="2">Leg muscle</tissue>
    </source>
</reference>
<protein>
    <submittedName>
        <fullName evidence="2">Uncharacterized protein</fullName>
    </submittedName>
</protein>
<feature type="compositionally biased region" description="Polar residues" evidence="1">
    <location>
        <begin position="193"/>
        <end position="202"/>
    </location>
</feature>
<accession>A0ABQ9GCJ7</accession>
<proteinExistence type="predicted"/>
<dbReference type="EMBL" id="JARBHB010000013">
    <property type="protein sequence ID" value="KAJ8870142.1"/>
    <property type="molecule type" value="Genomic_DNA"/>
</dbReference>
<evidence type="ECO:0000313" key="3">
    <source>
        <dbReference type="Proteomes" id="UP001159363"/>
    </source>
</evidence>
<feature type="region of interest" description="Disordered" evidence="1">
    <location>
        <begin position="982"/>
        <end position="1013"/>
    </location>
</feature>
<sequence length="1080" mass="119555">MECTSVVLSRVGLCRADLASLLAVGNVPPCYCDSSCSACVRWDCRCAEQRSAMPSARREWRQRFRAANVCVQRVRGAPSSPAMARRRFVRYGRLHFRYKHYSHARPACQITRAGRAPLAQVWKAVVVQYSVPVPGSQPSAFCATKPPSGGSNLGCSSSTDLVTNSQCDKRTENLPGRTYDPPTTERLARSPPTKANQVQSPAGSPDFRKWESCRTIPLVGGFLRGFTFPPPLQSGAAPYSLPSLSSALKTLMLRAAQLSSLTLSSSHLHTKDEVDRPRWLRTTILRDRTLNGYSADTASKNDVYRIRGLSFEMFLYFPRRPTGQAAACVSQTIRELVYDRLRTVSAACPSVVAPAGPFIRPVRSMQEKGMVCIYKKKSNYVFRYPLRRNTGTNINSTPILHFFNMWRADEISDVNAAGSQSGKSHFPLEPDTKVFVSRRPPGCLAVRITYLREWELHVDDWLAFPPNTVAKQQLLHHRSGETLGFCNCLSQSVIAITLVPWVQSENIQATENLKVYGVCSNCLIQNPHLVLTEVGNLRNPFKRCIGQTSCLQLRRTEFALGVIDGFPYSGNVCGYAGTRYKCAIASTYRALNWQEQWLSKLQFCNPCCNKRPLLHSRFSISFKGVREEDGELGRVYRARSCDDWSEVVPCRPNSTLENSSAAATPTGHQLRRDLGRMEGKICVILPPEMTLLITATESVTPVGTGGWQGVRARYVPPREGQEGGKVCEPGMCLPVRNRRVARYVPPHEGQKGGKALEPVMCLPVRDRSVARPRARYVSPSEGQEGVKALELGMCLPMKCRRVASARARYVPPCEGQEGGKACDPGICLPVRYRRVARARARYVPPHEGQEGDKALEPVSDECMGIADAVVIANAFTSGRHYHACVFSPKDYSWSALDTLSPSTSDLNIADHSTQASRVWTAPAVVDTRALSPRATPILDVYNAGLSRFHVRSVVHADVVWGILRALPFPHLVSPLPFFRAGGNERQGKKKESPGENSIPGNSGKPKSGWLDREANPGRAEWEASGLPLCYLAHIFYLLPRINSVFCTPNSPLVLASIGLKELWLQLANARLHQHLPLSEI</sequence>
<dbReference type="Proteomes" id="UP001159363">
    <property type="component" value="Chromosome 12"/>
</dbReference>
<feature type="region of interest" description="Disordered" evidence="1">
    <location>
        <begin position="162"/>
        <end position="206"/>
    </location>
</feature>